<name>A0A667ZU31_9TELE</name>
<comment type="subcellular location">
    <subcellularLocation>
        <location evidence="1">Membrane</location>
        <topology evidence="1">Single-pass type I membrane protein</topology>
    </subcellularLocation>
</comment>
<dbReference type="InterPro" id="IPR001611">
    <property type="entry name" value="Leu-rich_rpt"/>
</dbReference>
<keyword evidence="5 17" id="KW-0812">Transmembrane</keyword>
<keyword evidence="7" id="KW-0677">Repeat</keyword>
<comment type="function">
    <text evidence="15">Cooperates with LY96 to mediate the innate immune response to bacterial lipoproteins and other microbial cell wall components. Cooperates with TLR1 or TLR6 to mediate the innate immune response to bacterial lipoproteins or lipopeptides. Acts via MYD88 and TRAF6, leading to NF-kappa-B activation, cytokine secretion and the inflammatory response.</text>
</comment>
<keyword evidence="12 15" id="KW-0675">Receptor</keyword>
<dbReference type="Gene3D" id="3.80.10.10">
    <property type="entry name" value="Ribonuclease Inhibitor"/>
    <property type="match status" value="1"/>
</dbReference>
<dbReference type="GO" id="GO:0005886">
    <property type="term" value="C:plasma membrane"/>
    <property type="evidence" value="ECO:0007669"/>
    <property type="project" value="TreeGrafter"/>
</dbReference>
<reference evidence="20" key="1">
    <citation type="submission" date="2019-06" db="EMBL/GenBank/DDBJ databases">
        <authorList>
            <consortium name="Wellcome Sanger Institute Data Sharing"/>
        </authorList>
    </citation>
    <scope>NUCLEOTIDE SEQUENCE [LARGE SCALE GENOMIC DNA]</scope>
</reference>
<dbReference type="PANTHER" id="PTHR24365">
    <property type="entry name" value="TOLL-LIKE RECEPTOR"/>
    <property type="match status" value="1"/>
</dbReference>
<evidence type="ECO:0000256" key="5">
    <source>
        <dbReference type="ARBA" id="ARBA00022692"/>
    </source>
</evidence>
<reference evidence="20" key="3">
    <citation type="submission" date="2025-09" db="UniProtKB">
        <authorList>
            <consortium name="Ensembl"/>
        </authorList>
    </citation>
    <scope>IDENTIFICATION</scope>
</reference>
<dbReference type="InterPro" id="IPR035897">
    <property type="entry name" value="Toll_tir_struct_dom_sf"/>
</dbReference>
<evidence type="ECO:0000256" key="18">
    <source>
        <dbReference type="SAM" id="SignalP"/>
    </source>
</evidence>
<dbReference type="SUPFAM" id="SSF52058">
    <property type="entry name" value="L domain-like"/>
    <property type="match status" value="2"/>
</dbReference>
<dbReference type="AlphaFoldDB" id="A0A667ZU31"/>
<feature type="domain" description="TIR" evidence="19">
    <location>
        <begin position="667"/>
        <end position="829"/>
    </location>
</feature>
<dbReference type="PIRSF" id="PIRSF037595">
    <property type="entry name" value="Toll-like_receptor"/>
    <property type="match status" value="1"/>
</dbReference>
<keyword evidence="21" id="KW-1185">Reference proteome</keyword>
<dbReference type="SMART" id="SM00365">
    <property type="entry name" value="LRR_SD22"/>
    <property type="match status" value="4"/>
</dbReference>
<dbReference type="InterPro" id="IPR003591">
    <property type="entry name" value="Leu-rich_rpt_typical-subtyp"/>
</dbReference>
<evidence type="ECO:0000256" key="17">
    <source>
        <dbReference type="SAM" id="Phobius"/>
    </source>
</evidence>
<evidence type="ECO:0000256" key="1">
    <source>
        <dbReference type="ARBA" id="ARBA00004479"/>
    </source>
</evidence>
<keyword evidence="14 15" id="KW-0395">Inflammatory response</keyword>
<accession>A0A667ZU31</accession>
<dbReference type="PRINTS" id="PR00019">
    <property type="entry name" value="LEURICHRPT"/>
</dbReference>
<dbReference type="PROSITE" id="PS51450">
    <property type="entry name" value="LRR"/>
    <property type="match status" value="4"/>
</dbReference>
<evidence type="ECO:0000256" key="12">
    <source>
        <dbReference type="ARBA" id="ARBA00023170"/>
    </source>
</evidence>
<dbReference type="FunCoup" id="A0A667ZU31">
    <property type="interactions" value="405"/>
</dbReference>
<dbReference type="Proteomes" id="UP000472263">
    <property type="component" value="Chromosome 18"/>
</dbReference>
<protein>
    <recommendedName>
        <fullName evidence="15">Toll-like receptor 2</fullName>
    </recommendedName>
</protein>
<feature type="transmembrane region" description="Helical" evidence="17">
    <location>
        <begin position="606"/>
        <end position="628"/>
    </location>
</feature>
<evidence type="ECO:0000256" key="16">
    <source>
        <dbReference type="PIRSR" id="PIRSR037595-2"/>
    </source>
</evidence>
<feature type="disulfide bond" evidence="16">
    <location>
        <begin position="37"/>
        <end position="43"/>
    </location>
</feature>
<evidence type="ECO:0000256" key="8">
    <source>
        <dbReference type="ARBA" id="ARBA00022859"/>
    </source>
</evidence>
<feature type="chain" id="PRO_5025485843" description="Toll-like receptor 2" evidence="18">
    <location>
        <begin position="23"/>
        <end position="837"/>
    </location>
</feature>
<evidence type="ECO:0000256" key="6">
    <source>
        <dbReference type="ARBA" id="ARBA00022729"/>
    </source>
</evidence>
<dbReference type="InParanoid" id="A0A667ZU31"/>
<evidence type="ECO:0000256" key="15">
    <source>
        <dbReference type="PIRNR" id="PIRNR037595"/>
    </source>
</evidence>
<gene>
    <name evidence="20" type="primary">tlr2</name>
</gene>
<evidence type="ECO:0000313" key="21">
    <source>
        <dbReference type="Proteomes" id="UP000472263"/>
    </source>
</evidence>
<dbReference type="InterPro" id="IPR032675">
    <property type="entry name" value="LRR_dom_sf"/>
</dbReference>
<dbReference type="Gene3D" id="3.40.50.10140">
    <property type="entry name" value="Toll/interleukin-1 receptor homology (TIR) domain"/>
    <property type="match status" value="1"/>
</dbReference>
<comment type="similarity">
    <text evidence="2 15">Belongs to the Toll-like receptor family.</text>
</comment>
<dbReference type="GO" id="GO:0002224">
    <property type="term" value="P:toll-like receptor signaling pathway"/>
    <property type="evidence" value="ECO:0007669"/>
    <property type="project" value="UniProtKB-UniRule"/>
</dbReference>
<dbReference type="Pfam" id="PF01582">
    <property type="entry name" value="TIR"/>
    <property type="match status" value="1"/>
</dbReference>
<keyword evidence="9 17" id="KW-1133">Transmembrane helix</keyword>
<feature type="disulfide bond" evidence="16">
    <location>
        <begin position="367"/>
        <end position="396"/>
    </location>
</feature>
<evidence type="ECO:0000259" key="19">
    <source>
        <dbReference type="PROSITE" id="PS50104"/>
    </source>
</evidence>
<dbReference type="Pfam" id="PF13855">
    <property type="entry name" value="LRR_8"/>
    <property type="match status" value="2"/>
</dbReference>
<dbReference type="SUPFAM" id="SSF52200">
    <property type="entry name" value="Toll/Interleukin receptor TIR domain"/>
    <property type="match status" value="1"/>
</dbReference>
<organism evidence="20 21">
    <name type="scientific">Myripristis murdjan</name>
    <name type="common">pinecone soldierfish</name>
    <dbReference type="NCBI Taxonomy" id="586833"/>
    <lineage>
        <taxon>Eukaryota</taxon>
        <taxon>Metazoa</taxon>
        <taxon>Chordata</taxon>
        <taxon>Craniata</taxon>
        <taxon>Vertebrata</taxon>
        <taxon>Euteleostomi</taxon>
        <taxon>Actinopterygii</taxon>
        <taxon>Neopterygii</taxon>
        <taxon>Teleostei</taxon>
        <taxon>Neoteleostei</taxon>
        <taxon>Acanthomorphata</taxon>
        <taxon>Holocentriformes</taxon>
        <taxon>Holocentridae</taxon>
        <taxon>Myripristis</taxon>
    </lineage>
</organism>
<evidence type="ECO:0000256" key="4">
    <source>
        <dbReference type="ARBA" id="ARBA00022614"/>
    </source>
</evidence>
<dbReference type="Ensembl" id="ENSMMDT00005047289.1">
    <property type="protein sequence ID" value="ENSMMDP00005046370.1"/>
    <property type="gene ID" value="ENSMMDG00005020536.1"/>
</dbReference>
<evidence type="ECO:0000256" key="13">
    <source>
        <dbReference type="ARBA" id="ARBA00023180"/>
    </source>
</evidence>
<dbReference type="GO" id="GO:0043235">
    <property type="term" value="C:receptor complex"/>
    <property type="evidence" value="ECO:0007669"/>
    <property type="project" value="TreeGrafter"/>
</dbReference>
<evidence type="ECO:0000256" key="11">
    <source>
        <dbReference type="ARBA" id="ARBA00023157"/>
    </source>
</evidence>
<evidence type="ECO:0000256" key="7">
    <source>
        <dbReference type="ARBA" id="ARBA00022737"/>
    </source>
</evidence>
<evidence type="ECO:0000256" key="3">
    <source>
        <dbReference type="ARBA" id="ARBA00022588"/>
    </source>
</evidence>
<dbReference type="GeneTree" id="ENSGT00940000156323"/>
<dbReference type="InterPro" id="IPR017241">
    <property type="entry name" value="Toll-like_receptor"/>
</dbReference>
<keyword evidence="13" id="KW-0325">Glycoprotein</keyword>
<keyword evidence="11 16" id="KW-1015">Disulfide bond</keyword>
<dbReference type="GO" id="GO:0045087">
    <property type="term" value="P:innate immune response"/>
    <property type="evidence" value="ECO:0007669"/>
    <property type="project" value="UniProtKB-UniRule"/>
</dbReference>
<keyword evidence="6 18" id="KW-0732">Signal</keyword>
<dbReference type="PROSITE" id="PS50104">
    <property type="entry name" value="TIR"/>
    <property type="match status" value="1"/>
</dbReference>
<reference evidence="20" key="2">
    <citation type="submission" date="2025-08" db="UniProtKB">
        <authorList>
            <consortium name="Ensembl"/>
        </authorList>
    </citation>
    <scope>IDENTIFICATION</scope>
</reference>
<evidence type="ECO:0000256" key="10">
    <source>
        <dbReference type="ARBA" id="ARBA00023136"/>
    </source>
</evidence>
<dbReference type="GO" id="GO:0042497">
    <property type="term" value="F:triacyl lipopeptide binding"/>
    <property type="evidence" value="ECO:0007669"/>
    <property type="project" value="TreeGrafter"/>
</dbReference>
<keyword evidence="10 17" id="KW-0472">Membrane</keyword>
<evidence type="ECO:0000313" key="20">
    <source>
        <dbReference type="Ensembl" id="ENSMMDP00005046370.1"/>
    </source>
</evidence>
<dbReference type="GO" id="GO:0004888">
    <property type="term" value="F:transmembrane signaling receptor activity"/>
    <property type="evidence" value="ECO:0007669"/>
    <property type="project" value="InterPro"/>
</dbReference>
<feature type="signal peptide" evidence="18">
    <location>
        <begin position="1"/>
        <end position="22"/>
    </location>
</feature>
<dbReference type="PANTHER" id="PTHR24365:SF17">
    <property type="entry name" value="TOLL-LIKE RECEPTOR 2"/>
    <property type="match status" value="1"/>
</dbReference>
<keyword evidence="4" id="KW-0433">Leucine-rich repeat</keyword>
<dbReference type="SMART" id="SM00364">
    <property type="entry name" value="LRR_BAC"/>
    <property type="match status" value="5"/>
</dbReference>
<dbReference type="GO" id="GO:0006954">
    <property type="term" value="P:inflammatory response"/>
    <property type="evidence" value="ECO:0007669"/>
    <property type="project" value="UniProtKB-UniRule"/>
</dbReference>
<dbReference type="InterPro" id="IPR000157">
    <property type="entry name" value="TIR_dom"/>
</dbReference>
<evidence type="ECO:0000256" key="14">
    <source>
        <dbReference type="ARBA" id="ARBA00023198"/>
    </source>
</evidence>
<dbReference type="SMART" id="SM00369">
    <property type="entry name" value="LRR_TYP"/>
    <property type="match status" value="7"/>
</dbReference>
<keyword evidence="3 15" id="KW-0399">Innate immunity</keyword>
<feature type="disulfide bond" evidence="16">
    <location>
        <begin position="448"/>
        <end position="470"/>
    </location>
</feature>
<proteinExistence type="inferred from homology"/>
<dbReference type="FunFam" id="3.40.50.10140:FF:000001">
    <property type="entry name" value="Toll-like receptor 2"/>
    <property type="match status" value="1"/>
</dbReference>
<evidence type="ECO:0000256" key="2">
    <source>
        <dbReference type="ARBA" id="ARBA00009634"/>
    </source>
</evidence>
<keyword evidence="8 15" id="KW-0391">Immunity</keyword>
<sequence length="837" mass="94687">MMGRPPSLPFVLLLFLPCLSRAHRSNPEDEKPSCDRCDRRLSCNCTYGGFTRVPTVTDGALTLDLSFNNISEVTDDDLIGHAHLRALSLHGNAPSAFDALWNLEELDLSNNRLTALNHTWFQKLGALQKLNLVGNPYRSLGSSLLFQGLVRLRKLAFGSDDLVELRRGHLTGVSQLEELTVHANNLQRYDAGTLAGIWPLGRVTLSLHGPFLNNTALASDLLGDVSYPETPMVLLDLHLIGNESIQPFRETSRRRVRKKTTGTFDFIVLSFLTTYNLSVSDEAIVELLKVSDGAPLTYMAVNNARLTGEGRWERAKETDHKNIDEFFIRDVVILNVWKFVSFMDLGFLLQYPRRVSVIGAKVFLLPCNSTRLLKNLQYLDLTNNLLTDMTLEQTLCNGDGTLKNLRVLNFSGNALKSLSTLSHLVAKLDKLAHLDVSRNGYNVMPTHCTWPSTLQYLNISGSKLTEVTACMPKTLQVLDLSNNDLQTFLVDLPALRELYLSGNKLQNLPNGSKFPNLQSLTIQSNTLSIFHDSELKSYQRLTNLQAGQNKILCSCEFVNLLQMSFRGQGAVALTDEEENYICDSPLPLQGEQVGQVHLSIAYCHQVLVVCVCCGVALVIMVVLVVVLWRIHAFWYVKMTWAWLKAKRSSSSRRRRQNRDGTDSEPLLCYDAFVSYSERDASWVEEYLVPELENPRDEKDETAATAAANDKPLQAFSLCLHKRDFLPGQWIVDNIMSAMERSRRTVFILSENFVSSDWCRYELDFSHFRLFDGKDDGDTAILILLEPLSKDDIPKRFCKLRKLMNSTTYLEWPQEEEKRPEFWGSLRNALRGDDEEEP</sequence>
<evidence type="ECO:0000256" key="9">
    <source>
        <dbReference type="ARBA" id="ARBA00022989"/>
    </source>
</evidence>
<dbReference type="SMART" id="SM00255">
    <property type="entry name" value="TIR"/>
    <property type="match status" value="1"/>
</dbReference>